<keyword evidence="2 5" id="KW-0812">Transmembrane</keyword>
<protein>
    <recommendedName>
        <fullName evidence="6">O-antigen ligase-related domain-containing protein</fullName>
    </recommendedName>
</protein>
<proteinExistence type="predicted"/>
<feature type="transmembrane region" description="Helical" evidence="5">
    <location>
        <begin position="416"/>
        <end position="436"/>
    </location>
</feature>
<dbReference type="GO" id="GO:0016020">
    <property type="term" value="C:membrane"/>
    <property type="evidence" value="ECO:0007669"/>
    <property type="project" value="UniProtKB-SubCell"/>
</dbReference>
<feature type="transmembrane region" description="Helical" evidence="5">
    <location>
        <begin position="225"/>
        <end position="244"/>
    </location>
</feature>
<evidence type="ECO:0000259" key="6">
    <source>
        <dbReference type="Pfam" id="PF04932"/>
    </source>
</evidence>
<dbReference type="EMBL" id="JAEAOA010001653">
    <property type="protein sequence ID" value="KAK3596149.1"/>
    <property type="molecule type" value="Genomic_DNA"/>
</dbReference>
<evidence type="ECO:0000256" key="3">
    <source>
        <dbReference type="ARBA" id="ARBA00022989"/>
    </source>
</evidence>
<feature type="domain" description="O-antigen ligase-related" evidence="6">
    <location>
        <begin position="234"/>
        <end position="393"/>
    </location>
</feature>
<dbReference type="InterPro" id="IPR011990">
    <property type="entry name" value="TPR-like_helical_dom_sf"/>
</dbReference>
<keyword evidence="4 5" id="KW-0472">Membrane</keyword>
<organism evidence="7 8">
    <name type="scientific">Potamilus streckersoni</name>
    <dbReference type="NCBI Taxonomy" id="2493646"/>
    <lineage>
        <taxon>Eukaryota</taxon>
        <taxon>Metazoa</taxon>
        <taxon>Spiralia</taxon>
        <taxon>Lophotrochozoa</taxon>
        <taxon>Mollusca</taxon>
        <taxon>Bivalvia</taxon>
        <taxon>Autobranchia</taxon>
        <taxon>Heteroconchia</taxon>
        <taxon>Palaeoheterodonta</taxon>
        <taxon>Unionida</taxon>
        <taxon>Unionoidea</taxon>
        <taxon>Unionidae</taxon>
        <taxon>Ambleminae</taxon>
        <taxon>Lampsilini</taxon>
        <taxon>Potamilus</taxon>
    </lineage>
</organism>
<feature type="transmembrane region" description="Helical" evidence="5">
    <location>
        <begin position="442"/>
        <end position="464"/>
    </location>
</feature>
<evidence type="ECO:0000256" key="2">
    <source>
        <dbReference type="ARBA" id="ARBA00022692"/>
    </source>
</evidence>
<reference evidence="7" key="2">
    <citation type="journal article" date="2021" name="Genome Biol. Evol.">
        <title>Developing a high-quality reference genome for a parasitic bivalve with doubly uniparental inheritance (Bivalvia: Unionida).</title>
        <authorList>
            <person name="Smith C.H."/>
        </authorList>
    </citation>
    <scope>NUCLEOTIDE SEQUENCE</scope>
    <source>
        <strain evidence="7">CHS0354</strain>
        <tissue evidence="7">Mantle</tissue>
    </source>
</reference>
<feature type="transmembrane region" description="Helical" evidence="5">
    <location>
        <begin position="250"/>
        <end position="270"/>
    </location>
</feature>
<feature type="transmembrane region" description="Helical" evidence="5">
    <location>
        <begin position="100"/>
        <end position="120"/>
    </location>
</feature>
<dbReference type="SUPFAM" id="SSF56954">
    <property type="entry name" value="Outer membrane efflux proteins (OEP)"/>
    <property type="match status" value="1"/>
</dbReference>
<dbReference type="Gene3D" id="1.20.1600.10">
    <property type="entry name" value="Outer membrane efflux proteins (OEP)"/>
    <property type="match status" value="1"/>
</dbReference>
<evidence type="ECO:0000313" key="7">
    <source>
        <dbReference type="EMBL" id="KAK3596149.1"/>
    </source>
</evidence>
<keyword evidence="8" id="KW-1185">Reference proteome</keyword>
<evidence type="ECO:0000313" key="8">
    <source>
        <dbReference type="Proteomes" id="UP001195483"/>
    </source>
</evidence>
<dbReference type="Proteomes" id="UP001195483">
    <property type="component" value="Unassembled WGS sequence"/>
</dbReference>
<gene>
    <name evidence="7" type="ORF">CHS0354_027419</name>
</gene>
<sequence>MSLNSAVPTTRTHTGPGVSTHVPGIAFFLLNVWYSYYFYHVNTYKLFVLGVISCLMLLIFTVIKPLAEDLMSGAKLVILLALPVVITVPGMLMTNMTYNYYFPIEFSSKVFLILWAFSLFLCIRMSGQRDTFIRWIAFTILYVSVYAILERYGLNPAEPEFNTGSGVDRVKSTFGNINYFAGFLITVSPLILFPFIGKILSDYKSEAQNASGRISRLTKATIKTIVMYPLHSIAIICSVFALAFTQTRAAQAGGIFSVVLCLSLFILGYLTRGQRKVFYGLIIFGFASAGLLIYLGVHYSEELFNYLGAENRYAKLFTREGWYPRLVPWMVAWRSIMEAPLFGYGLGSSYSLFFKFVPSEVDLYHNEKSFNHVHNEHLEFIQEAGFIGYILLIAVLAHFIVHLFRISRNKEVSLDIRLLSLACIAGITAFYFHGIFDVTQRMIVALFGFYTVLGIAFWIIAGYGSPFKTESFLIKTAQLIYRRSVLYAVIFIPLIVYSWVLFYQWVIPFVRAGNFHREPAKTIALFDAYSEESRRDPSVYVLYDIADQELNFRRFAQAAETGKTILELIPHYRNTEFTTALAYLGMGNIQEAVKYITLYKEHADYDSAKNLLQGYLGLRAADPKLFEDALKNFFIRNLFNQVYMIRDYHNIGLTMTAPNRVSISQDLINVQLSRQGNPFDYKTASADLCNTKPQDITGAQFTADGTVYELMREAVAQNNPGIIHFQRQKIIEMLYLAEQEKISRYSPQLCPELSNAEQTEISSKIRQLIEKFTVFSRLNYERRLIILNASAGQDPNIKLRQILGEMDNQLKQILTEINALKAGTEKSNYGFFEAEMRMLDIFVIFSDSVLAEILRFAVVTLTAFSITSLIDLRNAYAQEKFKERFLKKIETMPKREIDGRVLVDTTLRELVIFSILASSQLENSLNDLKKAKAGIQSAAGSFDPRLNISASTTKSNSVTSTPADKETIGIGERTVSGAEIGIKQKIPLGITYGISYGKYENKSATSTRNADSYDQTTKSLNPDYYSDTVKFDLGIPLFRLGNGNKSDVNIAVANSEKQFYANLAVIDQIVTLMGGLYYDFYGYYKQYDAQKKRLAYSTRLYDETRTRFEMGSADLLKLKETESLKELDIQNLKSVLFQIIAFEDQIKQALKLQEIPYGIYPTDAPEITEEANDRQILIQRAYENDSLLKQYEKDSSINEYRRESIEDNDAPDVNLNLNYTLNGYGYTTDKSNGHLSGNKTNGYTVALTWNIPLGNNTGEALVYQNLVEGQQAANRQSTRRSDIELSITQNLKNLDLLAEERKTRETTVSLAGGVLEREQEKNRLGSGSVINILQAQNNLQDAEKNLTLTLVNYAKKTLQLDTLTGDIYQKLQFDPRNLFTQTPAQIADTLLPE</sequence>
<evidence type="ECO:0000256" key="1">
    <source>
        <dbReference type="ARBA" id="ARBA00004141"/>
    </source>
</evidence>
<accession>A0AAE0SQX5</accession>
<feature type="transmembrane region" description="Helical" evidence="5">
    <location>
        <begin position="386"/>
        <end position="404"/>
    </location>
</feature>
<reference evidence="7" key="3">
    <citation type="submission" date="2023-05" db="EMBL/GenBank/DDBJ databases">
        <authorList>
            <person name="Smith C.H."/>
        </authorList>
    </citation>
    <scope>NUCLEOTIDE SEQUENCE</scope>
    <source>
        <strain evidence="7">CHS0354</strain>
        <tissue evidence="7">Mantle</tissue>
    </source>
</reference>
<dbReference type="PANTHER" id="PTHR37422:SF23">
    <property type="entry name" value="TEICHURONIC ACID BIOSYNTHESIS PROTEIN TUAE"/>
    <property type="match status" value="1"/>
</dbReference>
<comment type="caution">
    <text evidence="7">The sequence shown here is derived from an EMBL/GenBank/DDBJ whole genome shotgun (WGS) entry which is preliminary data.</text>
</comment>
<feature type="transmembrane region" description="Helical" evidence="5">
    <location>
        <begin position="21"/>
        <end position="38"/>
    </location>
</feature>
<comment type="subcellular location">
    <subcellularLocation>
        <location evidence="1">Membrane</location>
        <topology evidence="1">Multi-pass membrane protein</topology>
    </subcellularLocation>
</comment>
<name>A0AAE0SQX5_9BIVA</name>
<dbReference type="SUPFAM" id="SSF48452">
    <property type="entry name" value="TPR-like"/>
    <property type="match status" value="1"/>
</dbReference>
<reference evidence="7" key="1">
    <citation type="journal article" date="2021" name="Genome Biol. Evol.">
        <title>A High-Quality Reference Genome for a Parasitic Bivalve with Doubly Uniparental Inheritance (Bivalvia: Unionida).</title>
        <authorList>
            <person name="Smith C.H."/>
        </authorList>
    </citation>
    <scope>NUCLEOTIDE SEQUENCE</scope>
    <source>
        <strain evidence="7">CHS0354</strain>
    </source>
</reference>
<feature type="transmembrane region" description="Helical" evidence="5">
    <location>
        <begin position="177"/>
        <end position="196"/>
    </location>
</feature>
<keyword evidence="3 5" id="KW-1133">Transmembrane helix</keyword>
<feature type="transmembrane region" description="Helical" evidence="5">
    <location>
        <begin position="132"/>
        <end position="149"/>
    </location>
</feature>
<evidence type="ECO:0000256" key="4">
    <source>
        <dbReference type="ARBA" id="ARBA00023136"/>
    </source>
</evidence>
<feature type="transmembrane region" description="Helical" evidence="5">
    <location>
        <begin position="277"/>
        <end position="297"/>
    </location>
</feature>
<dbReference type="GO" id="GO:0015562">
    <property type="term" value="F:efflux transmembrane transporter activity"/>
    <property type="evidence" value="ECO:0007669"/>
    <property type="project" value="InterPro"/>
</dbReference>
<dbReference type="PANTHER" id="PTHR37422">
    <property type="entry name" value="TEICHURONIC ACID BIOSYNTHESIS PROTEIN TUAE"/>
    <property type="match status" value="1"/>
</dbReference>
<dbReference type="InterPro" id="IPR051533">
    <property type="entry name" value="WaaL-like"/>
</dbReference>
<evidence type="ECO:0000256" key="5">
    <source>
        <dbReference type="SAM" id="Phobius"/>
    </source>
</evidence>
<feature type="transmembrane region" description="Helical" evidence="5">
    <location>
        <begin position="485"/>
        <end position="506"/>
    </location>
</feature>
<dbReference type="InterPro" id="IPR007016">
    <property type="entry name" value="O-antigen_ligase-rel_domated"/>
</dbReference>
<feature type="transmembrane region" description="Helical" evidence="5">
    <location>
        <begin position="44"/>
        <end position="63"/>
    </location>
</feature>
<dbReference type="Pfam" id="PF04932">
    <property type="entry name" value="Wzy_C"/>
    <property type="match status" value="1"/>
</dbReference>